<sequence length="302" mass="34946">MKKMKTIPLNSDGKVGDCVSVQGVVYEKSKNGRWGRQITEAHLRDLYCKQQLTLREIAEALGVGHSLVQAKMKAYGIDTRSHYGRFEEQLEYMRKNAKALKKAHDQYDIGTYVLAKFLGLNIEAVVQFFTEELGYAKDKRRRVVRKTERTHSSYIRSELSYITWNKYLGMDVSAMSYTQYRAAIKLFTRLVAERTQLDKKRGAYDHIDHIFSVYNGYWRMLDDGGRLRRKEPVPLALICHPENLRVLDARANCAKGNSSDMSLKQLRSRVENSTFVVEPMNYEKDIRAVLNLLKLEIFDNGN</sequence>
<evidence type="ECO:0000313" key="2">
    <source>
        <dbReference type="Proteomes" id="UP000296455"/>
    </source>
</evidence>
<evidence type="ECO:0000313" key="1">
    <source>
        <dbReference type="EMBL" id="QBX06584.1"/>
    </source>
</evidence>
<protein>
    <submittedName>
        <fullName evidence="1">Uncharacterized protein</fullName>
    </submittedName>
</protein>
<organism evidence="1 2">
    <name type="scientific">Burkholderia phage BcepSaruman</name>
    <dbReference type="NCBI Taxonomy" id="2530032"/>
    <lineage>
        <taxon>Viruses</taxon>
        <taxon>Duplodnaviria</taxon>
        <taxon>Heunggongvirae</taxon>
        <taxon>Uroviricota</taxon>
        <taxon>Caudoviricetes</taxon>
        <taxon>Sarumanvirus</taxon>
        <taxon>Sarumanvirus bcepsaruman</taxon>
    </lineage>
</organism>
<accession>A0A4D5ZC97</accession>
<proteinExistence type="predicted"/>
<keyword evidence="2" id="KW-1185">Reference proteome</keyword>
<name>A0A4D5ZC97_9CAUD</name>
<dbReference type="Gene3D" id="1.10.10.60">
    <property type="entry name" value="Homeodomain-like"/>
    <property type="match status" value="1"/>
</dbReference>
<gene>
    <name evidence="1" type="ORF">BcepSaruman_171</name>
</gene>
<reference evidence="1 2" key="1">
    <citation type="submission" date="2019-02" db="EMBL/GenBank/DDBJ databases">
        <title>Complete genome sequence of Burkholderia cenocepacia phage BcepSaruman.</title>
        <authorList>
            <person name="Park K."/>
            <person name="Liu M."/>
            <person name="Gill J."/>
        </authorList>
    </citation>
    <scope>NUCLEOTIDE SEQUENCE [LARGE SCALE GENOMIC DNA]</scope>
</reference>
<dbReference type="EMBL" id="MK552140">
    <property type="protein sequence ID" value="QBX06584.1"/>
    <property type="molecule type" value="Genomic_DNA"/>
</dbReference>
<dbReference type="Proteomes" id="UP000296455">
    <property type="component" value="Segment"/>
</dbReference>